<feature type="domain" description="Solute-binding protein family 5" evidence="3">
    <location>
        <begin position="123"/>
        <end position="577"/>
    </location>
</feature>
<dbReference type="Gene3D" id="3.10.105.10">
    <property type="entry name" value="Dipeptide-binding Protein, Domain 3"/>
    <property type="match status" value="1"/>
</dbReference>
<dbReference type="InterPro" id="IPR039424">
    <property type="entry name" value="SBP_5"/>
</dbReference>
<evidence type="ECO:0000259" key="3">
    <source>
        <dbReference type="Pfam" id="PF00496"/>
    </source>
</evidence>
<gene>
    <name evidence="4" type="ORF">SH1V18_02000</name>
</gene>
<dbReference type="Proteomes" id="UP001144256">
    <property type="component" value="Unassembled WGS sequence"/>
</dbReference>
<dbReference type="RefSeq" id="WP_281811321.1">
    <property type="nucleotide sequence ID" value="NZ_BRLB01000001.1"/>
</dbReference>
<dbReference type="EMBL" id="BRLB01000001">
    <property type="protein sequence ID" value="GKX27720.1"/>
    <property type="molecule type" value="Genomic_DNA"/>
</dbReference>
<dbReference type="GO" id="GO:0015833">
    <property type="term" value="P:peptide transport"/>
    <property type="evidence" value="ECO:0007669"/>
    <property type="project" value="TreeGrafter"/>
</dbReference>
<keyword evidence="2" id="KW-0732">Signal</keyword>
<dbReference type="InterPro" id="IPR000914">
    <property type="entry name" value="SBP_5_dom"/>
</dbReference>
<dbReference type="Pfam" id="PF00496">
    <property type="entry name" value="SBP_bac_5"/>
    <property type="match status" value="1"/>
</dbReference>
<keyword evidence="5" id="KW-1185">Reference proteome</keyword>
<feature type="region of interest" description="Disordered" evidence="1">
    <location>
        <begin position="23"/>
        <end position="51"/>
    </location>
</feature>
<evidence type="ECO:0000313" key="5">
    <source>
        <dbReference type="Proteomes" id="UP001144256"/>
    </source>
</evidence>
<sequence length="692" mass="79680">MFKKICTFMLVCIMTISMIGCSSTPKETTSDEENDVDTNISNSDTTELQKEAPMLAEKVKAGELPSLEYRLPITEDVMVESDIEELGIYGGNIVTTTHDHAHWTWGPYTEQSMFRFKQDGSGEVEPNVCKDFHANEDSTVWTIELREGMKWSDGEPFTADDVLFYYNHMSTPALNADRTPVNVGDENYYNAFTSKPYRCYYVIKDEKNYWAEFEKVDDYELTITFAAPKPNFPEAVAVDNKWMFAPKHVYKDFVARKDGVTDDETFPLITEEEALANANKTLEKQWDSYTTMGKGVGYYNWDYYQIPQLRSFIATKNNWDKVGETYELVRNPYFWKTDSEGRQLPYVDSIKIQIINELDQVTLKAVAGEFNFLLMKPEQYSTIASSTKDTHRVSKWSDVTWAQFGFCLNPTHKDLDKRKLYQDKRFRQALSIAVDRNLLNSTLANNQLEPWQLSPAKGMLGYDEEWSKKWTEYDVEKANKILDDITEPWVGKQGTYRKMKGTDKEVELLFYISEDKMKENAEFLSLLQSAYKKIGVKVSSKIEADISKMDLANDHDTSIRLPYGATPVLRPDSMVPMRNYEAWYGAYGKWYEDNKSEVNGGIEPTGDMLELVKAYENIITATGTDRNKVVSETAQKIYDLHKENIWGIGFLSPAPARFLIGNDLKNYPDGLVLADEFRFENLARFEQAYIVK</sequence>
<dbReference type="PANTHER" id="PTHR30290:SF62">
    <property type="entry name" value="OLIGOPEPTIDE ABC TRANSPORTER, PERIPLASMIC OLIGOPEPTIDE-BINDING PROTEIN"/>
    <property type="match status" value="1"/>
</dbReference>
<dbReference type="PANTHER" id="PTHR30290">
    <property type="entry name" value="PERIPLASMIC BINDING COMPONENT OF ABC TRANSPORTER"/>
    <property type="match status" value="1"/>
</dbReference>
<evidence type="ECO:0000256" key="2">
    <source>
        <dbReference type="SAM" id="SignalP"/>
    </source>
</evidence>
<name>A0A9W6DD87_9FIRM</name>
<comment type="caution">
    <text evidence="4">The sequence shown here is derived from an EMBL/GenBank/DDBJ whole genome shotgun (WGS) entry which is preliminary data.</text>
</comment>
<evidence type="ECO:0000313" key="4">
    <source>
        <dbReference type="EMBL" id="GKX27720.1"/>
    </source>
</evidence>
<accession>A0A9W6DD87</accession>
<evidence type="ECO:0000256" key="1">
    <source>
        <dbReference type="SAM" id="MobiDB-lite"/>
    </source>
</evidence>
<reference evidence="4" key="1">
    <citation type="submission" date="2022-06" db="EMBL/GenBank/DDBJ databases">
        <title>Vallitalea longa sp. nov., an anaerobic bacterium isolated from marine sediment.</title>
        <authorList>
            <person name="Hirano S."/>
            <person name="Terahara T."/>
            <person name="Mori K."/>
            <person name="Hamada M."/>
            <person name="Matsumoto R."/>
            <person name="Kobayashi T."/>
        </authorList>
    </citation>
    <scope>NUCLEOTIDE SEQUENCE</scope>
    <source>
        <strain evidence="4">SH18-1</strain>
    </source>
</reference>
<feature type="signal peptide" evidence="2">
    <location>
        <begin position="1"/>
        <end position="19"/>
    </location>
</feature>
<feature type="compositionally biased region" description="Polar residues" evidence="1">
    <location>
        <begin position="37"/>
        <end position="46"/>
    </location>
</feature>
<dbReference type="Gene3D" id="3.40.190.10">
    <property type="entry name" value="Periplasmic binding protein-like II"/>
    <property type="match status" value="1"/>
</dbReference>
<proteinExistence type="predicted"/>
<dbReference type="GO" id="GO:1904680">
    <property type="term" value="F:peptide transmembrane transporter activity"/>
    <property type="evidence" value="ECO:0007669"/>
    <property type="project" value="TreeGrafter"/>
</dbReference>
<protein>
    <submittedName>
        <fullName evidence="4">Peptide ABC transporter substrate-binding protein</fullName>
    </submittedName>
</protein>
<organism evidence="4 5">
    <name type="scientific">Vallitalea longa</name>
    <dbReference type="NCBI Taxonomy" id="2936439"/>
    <lineage>
        <taxon>Bacteria</taxon>
        <taxon>Bacillati</taxon>
        <taxon>Bacillota</taxon>
        <taxon>Clostridia</taxon>
        <taxon>Lachnospirales</taxon>
        <taxon>Vallitaleaceae</taxon>
        <taxon>Vallitalea</taxon>
    </lineage>
</organism>
<dbReference type="AlphaFoldDB" id="A0A9W6DD87"/>
<dbReference type="PROSITE" id="PS51257">
    <property type="entry name" value="PROKAR_LIPOPROTEIN"/>
    <property type="match status" value="1"/>
</dbReference>
<dbReference type="SUPFAM" id="SSF53850">
    <property type="entry name" value="Periplasmic binding protein-like II"/>
    <property type="match status" value="1"/>
</dbReference>
<feature type="chain" id="PRO_5040874051" evidence="2">
    <location>
        <begin position="20"/>
        <end position="692"/>
    </location>
</feature>